<comment type="caution">
    <text evidence="2">The sequence shown here is derived from an EMBL/GenBank/DDBJ whole genome shotgun (WGS) entry which is preliminary data.</text>
</comment>
<accession>A0A6N7KWD6</accession>
<dbReference type="OrthoDB" id="3188901at2"/>
<feature type="region of interest" description="Disordered" evidence="1">
    <location>
        <begin position="45"/>
        <end position="72"/>
    </location>
</feature>
<protein>
    <recommendedName>
        <fullName evidence="4">IS110 family transposase</fullName>
    </recommendedName>
</protein>
<keyword evidence="3" id="KW-1185">Reference proteome</keyword>
<gene>
    <name evidence="2" type="ORF">F7Q99_27865</name>
</gene>
<dbReference type="EMBL" id="WBOF01000002">
    <property type="protein sequence ID" value="MQS15966.1"/>
    <property type="molecule type" value="Genomic_DNA"/>
</dbReference>
<organism evidence="2 3">
    <name type="scientific">Streptomyces kaniharaensis</name>
    <dbReference type="NCBI Taxonomy" id="212423"/>
    <lineage>
        <taxon>Bacteria</taxon>
        <taxon>Bacillati</taxon>
        <taxon>Actinomycetota</taxon>
        <taxon>Actinomycetes</taxon>
        <taxon>Kitasatosporales</taxon>
        <taxon>Streptomycetaceae</taxon>
        <taxon>Streptomyces</taxon>
    </lineage>
</organism>
<evidence type="ECO:0000313" key="3">
    <source>
        <dbReference type="Proteomes" id="UP000450000"/>
    </source>
</evidence>
<reference evidence="2 3" key="1">
    <citation type="submission" date="2019-09" db="EMBL/GenBank/DDBJ databases">
        <title>Genome Sequences of Streptomyces kaniharaensis ATCC 21070.</title>
        <authorList>
            <person name="Zhu W."/>
            <person name="De Crecy-Lagard V."/>
            <person name="Richards N.G."/>
        </authorList>
    </citation>
    <scope>NUCLEOTIDE SEQUENCE [LARGE SCALE GENOMIC DNA]</scope>
    <source>
        <strain evidence="2 3">SF-557</strain>
    </source>
</reference>
<name>A0A6N7KWD6_9ACTN</name>
<dbReference type="AlphaFoldDB" id="A0A6N7KWD6"/>
<evidence type="ECO:0000313" key="2">
    <source>
        <dbReference type="EMBL" id="MQS15966.1"/>
    </source>
</evidence>
<proteinExistence type="predicted"/>
<dbReference type="RefSeq" id="WP_153466729.1">
    <property type="nucleotide sequence ID" value="NZ_WBOF01000002.1"/>
</dbReference>
<evidence type="ECO:0000256" key="1">
    <source>
        <dbReference type="SAM" id="MobiDB-lite"/>
    </source>
</evidence>
<sequence>MRDGVLNLGGERGQVPDAGAGEEAGGGDDVQGVLGERRTLAIALGAQRGQLRPGREQTASRRPAAVRHQSLRLSGRRSSWPLVGILHGCLKTGTPYDEATAWSHRAHALAA</sequence>
<feature type="region of interest" description="Disordered" evidence="1">
    <location>
        <begin position="1"/>
        <end position="31"/>
    </location>
</feature>
<dbReference type="Proteomes" id="UP000450000">
    <property type="component" value="Unassembled WGS sequence"/>
</dbReference>
<evidence type="ECO:0008006" key="4">
    <source>
        <dbReference type="Google" id="ProtNLM"/>
    </source>
</evidence>